<protein>
    <recommendedName>
        <fullName evidence="4">Porin</fullName>
    </recommendedName>
</protein>
<name>A0A426VE60_9BURK</name>
<dbReference type="OrthoDB" id="197869at2"/>
<gene>
    <name evidence="2" type="ORF">EIP75_06255</name>
</gene>
<dbReference type="SUPFAM" id="SSF56935">
    <property type="entry name" value="Porins"/>
    <property type="match status" value="1"/>
</dbReference>
<evidence type="ECO:0008006" key="4">
    <source>
        <dbReference type="Google" id="ProtNLM"/>
    </source>
</evidence>
<keyword evidence="3" id="KW-1185">Reference proteome</keyword>
<accession>A0A426VE60</accession>
<evidence type="ECO:0000313" key="2">
    <source>
        <dbReference type="EMBL" id="RRS05167.1"/>
    </source>
</evidence>
<evidence type="ECO:0000256" key="1">
    <source>
        <dbReference type="SAM" id="SignalP"/>
    </source>
</evidence>
<dbReference type="PROSITE" id="PS51257">
    <property type="entry name" value="PROKAR_LIPOPROTEIN"/>
    <property type="match status" value="1"/>
</dbReference>
<proteinExistence type="predicted"/>
<dbReference type="AlphaFoldDB" id="A0A426VE60"/>
<comment type="caution">
    <text evidence="2">The sequence shown here is derived from an EMBL/GenBank/DDBJ whole genome shotgun (WGS) entry which is preliminary data.</text>
</comment>
<dbReference type="Gene3D" id="2.40.160.10">
    <property type="entry name" value="Porin"/>
    <property type="match status" value="1"/>
</dbReference>
<sequence length="430" mass="44737">MVLSRHTKVGMAVSTLILACAQAQADDSAFRFSGFGTFGGVVTDNSDVEFVTPGQPTGAKKSLDFGVDSRIGVQGSYQLNPMFSGTVQVISKYNGKGNYNPNIEWAFVKAQVMPSVGIRAGRIGAPFFMISDYRDVNYANLWVRPPLETYGQVPVSNVSGADVIVQHAVGSANVSAQLWGGLSRATLERNTDVTIRDTVGLNLTAELDNGLTLRAGHAVGKLSIGSPTLRTLQANGGTASTAVNGGAFGAPAAAAYGPGLSDTLDEFDISGRRATFSGVGASWDVGNWQLNAEFTRRYIDAYLGTSKGWYASAGYRMGKVTPFAYASELKVSGVASNGFAPAAAALGGFSSSLVALSSGVGTVLNDVRTSGQRSVAVGARWDAWKSASLKAQLEHITPKDGGVGQFVAAPGTSLNGDSVNVLSVSVDFVF</sequence>
<organism evidence="2 3">
    <name type="scientific">Aquabacterium soli</name>
    <dbReference type="NCBI Taxonomy" id="2493092"/>
    <lineage>
        <taxon>Bacteria</taxon>
        <taxon>Pseudomonadati</taxon>
        <taxon>Pseudomonadota</taxon>
        <taxon>Betaproteobacteria</taxon>
        <taxon>Burkholderiales</taxon>
        <taxon>Aquabacterium</taxon>
    </lineage>
</organism>
<dbReference type="RefSeq" id="WP_148100961.1">
    <property type="nucleotide sequence ID" value="NZ_RSED01000004.1"/>
</dbReference>
<keyword evidence="1" id="KW-0732">Signal</keyword>
<evidence type="ECO:0000313" key="3">
    <source>
        <dbReference type="Proteomes" id="UP000269265"/>
    </source>
</evidence>
<dbReference type="InterPro" id="IPR023614">
    <property type="entry name" value="Porin_dom_sf"/>
</dbReference>
<feature type="chain" id="PRO_5019389074" description="Porin" evidence="1">
    <location>
        <begin position="26"/>
        <end position="430"/>
    </location>
</feature>
<reference evidence="2 3" key="1">
    <citation type="submission" date="2018-12" db="EMBL/GenBank/DDBJ databases">
        <title>The whole draft genome of Aquabacterium sp. SJQ9.</title>
        <authorList>
            <person name="Sun L."/>
            <person name="Gao X."/>
            <person name="Chen W."/>
            <person name="Huang K."/>
        </authorList>
    </citation>
    <scope>NUCLEOTIDE SEQUENCE [LARGE SCALE GENOMIC DNA]</scope>
    <source>
        <strain evidence="2 3">SJQ9</strain>
    </source>
</reference>
<feature type="signal peptide" evidence="1">
    <location>
        <begin position="1"/>
        <end position="25"/>
    </location>
</feature>
<dbReference type="Proteomes" id="UP000269265">
    <property type="component" value="Unassembled WGS sequence"/>
</dbReference>
<dbReference type="EMBL" id="RSED01000004">
    <property type="protein sequence ID" value="RRS05167.1"/>
    <property type="molecule type" value="Genomic_DNA"/>
</dbReference>